<protein>
    <submittedName>
        <fullName evidence="1">Uncharacterized protein</fullName>
    </submittedName>
</protein>
<proteinExistence type="predicted"/>
<organism evidence="1 2">
    <name type="scientific">Dryococelus australis</name>
    <dbReference type="NCBI Taxonomy" id="614101"/>
    <lineage>
        <taxon>Eukaryota</taxon>
        <taxon>Metazoa</taxon>
        <taxon>Ecdysozoa</taxon>
        <taxon>Arthropoda</taxon>
        <taxon>Hexapoda</taxon>
        <taxon>Insecta</taxon>
        <taxon>Pterygota</taxon>
        <taxon>Neoptera</taxon>
        <taxon>Polyneoptera</taxon>
        <taxon>Phasmatodea</taxon>
        <taxon>Verophasmatodea</taxon>
        <taxon>Anareolatae</taxon>
        <taxon>Phasmatidae</taxon>
        <taxon>Eurycanthinae</taxon>
        <taxon>Dryococelus</taxon>
    </lineage>
</organism>
<reference evidence="1 2" key="1">
    <citation type="submission" date="2023-02" db="EMBL/GenBank/DDBJ databases">
        <title>LHISI_Scaffold_Assembly.</title>
        <authorList>
            <person name="Stuart O.P."/>
            <person name="Cleave R."/>
            <person name="Magrath M.J.L."/>
            <person name="Mikheyev A.S."/>
        </authorList>
    </citation>
    <scope>NUCLEOTIDE SEQUENCE [LARGE SCALE GENOMIC DNA]</scope>
    <source>
        <strain evidence="1">Daus_M_001</strain>
        <tissue evidence="1">Leg muscle</tissue>
    </source>
</reference>
<sequence>MSTFKYRFRTLTGIGAIYRSQRVLKFDGAPEPRFVTRTPTASATTGRSNGVRKGNGLSWQVIVRGGGGDGNRDSGVWRVAARRRSADAGADCWGRLELSPLRCARNRCLVGWAVCRVDAHTQFHFAADFMAVSTSTGLRAQLYNPFTVTSVFPEALPMFYLQDIPPPPEQRPKSAATSDTCVHNNLKGEWGDRLYRPFTAAPSKHSAVSVDHRNYLQERNVNSQSLGIESGTRHVGRSTYREPVTPPFRYRLFTVLEGAAVDLEAGVQITPKVVKGTGEDMLRDGIPPATFKGPILYITVKFSLMSLSFARLTCSPPTQGDPGSILRIFARGNRAGRYRWPAGFLGDLPFPRPLLFQRCSMLTSITLIGSQDLIVKNRPNFFTRSLHSIAPAVNNNLTLELERAE</sequence>
<accession>A0ABQ9GVI6</accession>
<comment type="caution">
    <text evidence="1">The sequence shown here is derived from an EMBL/GenBank/DDBJ whole genome shotgun (WGS) entry which is preliminary data.</text>
</comment>
<gene>
    <name evidence="1" type="ORF">PR048_023949</name>
</gene>
<name>A0ABQ9GVI6_9NEOP</name>
<dbReference type="EMBL" id="JARBHB010000009">
    <property type="protein sequence ID" value="KAJ8876041.1"/>
    <property type="molecule type" value="Genomic_DNA"/>
</dbReference>
<evidence type="ECO:0000313" key="2">
    <source>
        <dbReference type="Proteomes" id="UP001159363"/>
    </source>
</evidence>
<evidence type="ECO:0000313" key="1">
    <source>
        <dbReference type="EMBL" id="KAJ8876041.1"/>
    </source>
</evidence>
<keyword evidence="2" id="KW-1185">Reference proteome</keyword>
<dbReference type="Proteomes" id="UP001159363">
    <property type="component" value="Chromosome 8"/>
</dbReference>